<dbReference type="EMBL" id="SGWY01000004">
    <property type="protein sequence ID" value="RZS63600.1"/>
    <property type="molecule type" value="Genomic_DNA"/>
</dbReference>
<dbReference type="Gene3D" id="2.30.30.320">
    <property type="entry name" value="DUF1653-like domain"/>
    <property type="match status" value="1"/>
</dbReference>
<dbReference type="Pfam" id="PF07866">
    <property type="entry name" value="DUF1653"/>
    <property type="match status" value="1"/>
</dbReference>
<dbReference type="InterPro" id="IPR023387">
    <property type="entry name" value="DUF1653-like_dom"/>
</dbReference>
<name>A0A4V2EYN4_9MICO</name>
<keyword evidence="3" id="KW-1185">Reference proteome</keyword>
<dbReference type="Proteomes" id="UP000293289">
    <property type="component" value="Unassembled WGS sequence"/>
</dbReference>
<gene>
    <name evidence="2" type="ORF">EV187_3509</name>
</gene>
<accession>A0A4V2EYN4</accession>
<feature type="domain" description="DUF1653" evidence="1">
    <location>
        <begin position="13"/>
        <end position="73"/>
    </location>
</feature>
<dbReference type="OrthoDB" id="371169at2"/>
<sequence length="81" mass="9288">MSEASAPHAIEPGVYEHYKGDAYEVLFVARHSETEEEFVVYRQLYGDYAHWVRPAAMFAELVERDGRTVPRFARVPDGSAR</sequence>
<organism evidence="2 3">
    <name type="scientific">Agromyces ramosus</name>
    <dbReference type="NCBI Taxonomy" id="33879"/>
    <lineage>
        <taxon>Bacteria</taxon>
        <taxon>Bacillati</taxon>
        <taxon>Actinomycetota</taxon>
        <taxon>Actinomycetes</taxon>
        <taxon>Micrococcales</taxon>
        <taxon>Microbacteriaceae</taxon>
        <taxon>Agromyces</taxon>
    </lineage>
</organism>
<evidence type="ECO:0000259" key="1">
    <source>
        <dbReference type="Pfam" id="PF07866"/>
    </source>
</evidence>
<dbReference type="AlphaFoldDB" id="A0A4V2EYN4"/>
<evidence type="ECO:0000313" key="2">
    <source>
        <dbReference type="EMBL" id="RZS63600.1"/>
    </source>
</evidence>
<reference evidence="2 3" key="1">
    <citation type="submission" date="2019-02" db="EMBL/GenBank/DDBJ databases">
        <title>Genomic Encyclopedia of Type Strains, Phase IV (KMG-IV): sequencing the most valuable type-strain genomes for metagenomic binning, comparative biology and taxonomic classification.</title>
        <authorList>
            <person name="Goeker M."/>
        </authorList>
    </citation>
    <scope>NUCLEOTIDE SEQUENCE [LARGE SCALE GENOMIC DNA]</scope>
    <source>
        <strain evidence="2 3">DSM 43045</strain>
    </source>
</reference>
<comment type="caution">
    <text evidence="2">The sequence shown here is derived from an EMBL/GenBank/DDBJ whole genome shotgun (WGS) entry which is preliminary data.</text>
</comment>
<dbReference type="InterPro" id="IPR037135">
    <property type="entry name" value="DUF1653-like_dom_sf"/>
</dbReference>
<evidence type="ECO:0000313" key="3">
    <source>
        <dbReference type="Proteomes" id="UP000293289"/>
    </source>
</evidence>
<dbReference type="RefSeq" id="WP_130354338.1">
    <property type="nucleotide sequence ID" value="NZ_SGWY01000004.1"/>
</dbReference>
<proteinExistence type="predicted"/>
<protein>
    <submittedName>
        <fullName evidence="2">Uncharacterized protein DUF1653</fullName>
    </submittedName>
</protein>